<evidence type="ECO:0000313" key="1">
    <source>
        <dbReference type="Ensembl" id="ENSNLEP00000022673.1"/>
    </source>
</evidence>
<sequence length="101" mass="11375">MGECPHLTDVRLGHKSLATGPEQSDICHTGSEARWTTTWYGPLSFSRHKYKIMLADLTTPGVEMSCRRRARWLTPVIPARWKAKAGGLPELRSSRPAWTTL</sequence>
<reference evidence="1" key="2">
    <citation type="submission" date="2025-08" db="UniProtKB">
        <authorList>
            <consortium name="Ensembl"/>
        </authorList>
    </citation>
    <scope>IDENTIFICATION</scope>
</reference>
<dbReference type="Proteomes" id="UP000001073">
    <property type="component" value="Chromosome 16"/>
</dbReference>
<organism evidence="1 2">
    <name type="scientific">Nomascus leucogenys</name>
    <name type="common">Northern white-cheeked gibbon</name>
    <name type="synonym">Hylobates leucogenys</name>
    <dbReference type="NCBI Taxonomy" id="61853"/>
    <lineage>
        <taxon>Eukaryota</taxon>
        <taxon>Metazoa</taxon>
        <taxon>Chordata</taxon>
        <taxon>Craniata</taxon>
        <taxon>Vertebrata</taxon>
        <taxon>Euteleostomi</taxon>
        <taxon>Mammalia</taxon>
        <taxon>Eutheria</taxon>
        <taxon>Euarchontoglires</taxon>
        <taxon>Primates</taxon>
        <taxon>Haplorrhini</taxon>
        <taxon>Catarrhini</taxon>
        <taxon>Hylobatidae</taxon>
        <taxon>Nomascus</taxon>
    </lineage>
</organism>
<dbReference type="OMA" id="RPAWTTL"/>
<dbReference type="InParanoid" id="G1SAX9"/>
<reference evidence="1 2" key="1">
    <citation type="submission" date="2012-10" db="EMBL/GenBank/DDBJ databases">
        <authorList>
            <consortium name="Gibbon Genome Sequencing Consortium"/>
        </authorList>
    </citation>
    <scope>NUCLEOTIDE SEQUENCE [LARGE SCALE GENOMIC DNA]</scope>
</reference>
<dbReference type="FunCoup" id="G1SAX9">
    <property type="interactions" value="15"/>
</dbReference>
<dbReference type="EMBL" id="ADFV01096947">
    <property type="status" value="NOT_ANNOTATED_CDS"/>
    <property type="molecule type" value="Genomic_DNA"/>
</dbReference>
<evidence type="ECO:0000313" key="2">
    <source>
        <dbReference type="Proteomes" id="UP000001073"/>
    </source>
</evidence>
<name>G1SAX9_NOMLE</name>
<dbReference type="AlphaFoldDB" id="G1SAX9"/>
<dbReference type="GeneTree" id="ENSGT00940000163244"/>
<reference evidence="1" key="3">
    <citation type="submission" date="2025-09" db="UniProtKB">
        <authorList>
            <consortium name="Ensembl"/>
        </authorList>
    </citation>
    <scope>IDENTIFICATION</scope>
</reference>
<keyword evidence="2" id="KW-1185">Reference proteome</keyword>
<accession>G1SAX9</accession>
<protein>
    <submittedName>
        <fullName evidence="1">Uncharacterized protein</fullName>
    </submittedName>
</protein>
<dbReference type="Ensembl" id="ENSNLET00000023828.2">
    <property type="protein sequence ID" value="ENSNLEP00000022673.1"/>
    <property type="gene ID" value="ENSNLEG00000018803.2"/>
</dbReference>
<proteinExistence type="predicted"/>
<dbReference type="HOGENOM" id="CLU_2326190_0_0_1"/>